<dbReference type="SUPFAM" id="SSF52402">
    <property type="entry name" value="Adenine nucleotide alpha hydrolases-like"/>
    <property type="match status" value="1"/>
</dbReference>
<proteinExistence type="predicted"/>
<gene>
    <name evidence="1" type="ORF">NCTC8985_03513</name>
</gene>
<evidence type="ECO:0000313" key="1">
    <source>
        <dbReference type="EMBL" id="STI78192.1"/>
    </source>
</evidence>
<reference evidence="1 2" key="1">
    <citation type="submission" date="2018-06" db="EMBL/GenBank/DDBJ databases">
        <authorList>
            <consortium name="Pathogen Informatics"/>
            <person name="Doyle S."/>
        </authorList>
    </citation>
    <scope>NUCLEOTIDE SEQUENCE [LARGE SCALE GENOMIC DNA]</scope>
    <source>
        <strain evidence="1 2">NCTC8985</strain>
    </source>
</reference>
<dbReference type="AlphaFoldDB" id="A0A376TLV9"/>
<name>A0A376TLV9_ECOLX</name>
<accession>A0A376TLV9</accession>
<evidence type="ECO:0000313" key="2">
    <source>
        <dbReference type="Proteomes" id="UP000254405"/>
    </source>
</evidence>
<dbReference type="EMBL" id="UGCO01000001">
    <property type="protein sequence ID" value="STI78192.1"/>
    <property type="molecule type" value="Genomic_DNA"/>
</dbReference>
<dbReference type="Gene3D" id="3.40.50.620">
    <property type="entry name" value="HUPs"/>
    <property type="match status" value="1"/>
</dbReference>
<dbReference type="Proteomes" id="UP000254405">
    <property type="component" value="Unassembled WGS sequence"/>
</dbReference>
<organism evidence="1 2">
    <name type="scientific">Escherichia coli</name>
    <dbReference type="NCBI Taxonomy" id="562"/>
    <lineage>
        <taxon>Bacteria</taxon>
        <taxon>Pseudomonadati</taxon>
        <taxon>Pseudomonadota</taxon>
        <taxon>Gammaproteobacteria</taxon>
        <taxon>Enterobacterales</taxon>
        <taxon>Enterobacteriaceae</taxon>
        <taxon>Escherichia</taxon>
    </lineage>
</organism>
<evidence type="ECO:0008006" key="3">
    <source>
        <dbReference type="Google" id="ProtNLM"/>
    </source>
</evidence>
<sequence length="43" mass="4854">MAERHVLGISGGKDSAALAIYMRQHHPELNIEYFFTRHGKGIT</sequence>
<dbReference type="InterPro" id="IPR014729">
    <property type="entry name" value="Rossmann-like_a/b/a_fold"/>
</dbReference>
<protein>
    <recommendedName>
        <fullName evidence="3">Phosphoadenosine phosphosulfate reductase</fullName>
    </recommendedName>
</protein>